<accession>A0A1G6V8S5</accession>
<reference evidence="3" key="1">
    <citation type="submission" date="2016-10" db="EMBL/GenBank/DDBJ databases">
        <authorList>
            <person name="Varghese N."/>
            <person name="Submissions S."/>
        </authorList>
    </citation>
    <scope>NUCLEOTIDE SEQUENCE [LARGE SCALE GENOMIC DNA]</scope>
    <source>
        <strain evidence="3">DSM 23095</strain>
    </source>
</reference>
<name>A0A1G6V8S5_9BACT</name>
<evidence type="ECO:0000256" key="1">
    <source>
        <dbReference type="SAM" id="Coils"/>
    </source>
</evidence>
<keyword evidence="3" id="KW-1185">Reference proteome</keyword>
<feature type="coiled-coil region" evidence="1">
    <location>
        <begin position="617"/>
        <end position="652"/>
    </location>
</feature>
<proteinExistence type="predicted"/>
<dbReference type="EMBL" id="FNAC01000033">
    <property type="protein sequence ID" value="SDD49793.1"/>
    <property type="molecule type" value="Genomic_DNA"/>
</dbReference>
<sequence>MKQFFLALSLSFFLIQLSEAQESKNYKGGYTFNNLRGIGDFDYYLTDENEPVLNGKFLFEYKKLDSLSKTNFLKLEVEGNFKAYQKDQNWKYKKSAHRVRIEDIVERTIQADLDTRLIDLTAQYQEGKLEGRWDYMEKKWEQDTFVDVFKTNTLRFDDDKLIGEVRFESAEQGNAYQIFGQLDEKGLMDGNWDFFYTADQIPIHETRRYESGFLIGLSKVNSLTNEKIDEVVFFNAIEKLDSLNQGFEVDYSVSEEFFGLTFNDGFAETSEEFQEQYRGTYLLEDALLRILQFEQETFVESDELIKSPISTRRFAYEVSEEDEKRYQQIILLFDELKDEANRKSRIDFLSLNQNTSDSLSYGLAYFEYLRDKLSKFDRVMDLLRSEDIRFYDPSNYLRDGLDFLDESEEINYSFRGNLKTKVLDFSEVEKVNMLGEDLLNYLKQEYALFEDLNGFISIQQQSFRQDKDLEALESRVLSEKGLIDSVKSSLPIRDEANETLVNAFYENLAVQQYQSLLDEYNQTEEFLEKANKGDELIELLQFVRTRLPELSKYSSMGERLKSRFTEKTLDPFTFETEFEVLRQAVLVESAQRILAYELQEIKQTTDFNLVRARLLTLDELENRLLELQGRNTKRLERNLNQSAGDINQLKKLLSL</sequence>
<dbReference type="AlphaFoldDB" id="A0A1G6V8S5"/>
<protein>
    <submittedName>
        <fullName evidence="2">Uncharacterized protein</fullName>
    </submittedName>
</protein>
<evidence type="ECO:0000313" key="2">
    <source>
        <dbReference type="EMBL" id="SDD49793.1"/>
    </source>
</evidence>
<gene>
    <name evidence="2" type="ORF">SAMN04488104_103328</name>
</gene>
<keyword evidence="1" id="KW-0175">Coiled coil</keyword>
<organism evidence="2 3">
    <name type="scientific">Algoriphagus faecimaris</name>
    <dbReference type="NCBI Taxonomy" id="686796"/>
    <lineage>
        <taxon>Bacteria</taxon>
        <taxon>Pseudomonadati</taxon>
        <taxon>Bacteroidota</taxon>
        <taxon>Cytophagia</taxon>
        <taxon>Cytophagales</taxon>
        <taxon>Cyclobacteriaceae</taxon>
        <taxon>Algoriphagus</taxon>
    </lineage>
</organism>
<dbReference type="STRING" id="686796.SAMN04488104_103328"/>
<dbReference type="RefSeq" id="WP_087940443.1">
    <property type="nucleotide sequence ID" value="NZ_FNAC01000033.1"/>
</dbReference>
<dbReference type="OrthoDB" id="831785at2"/>
<dbReference type="Proteomes" id="UP000199060">
    <property type="component" value="Unassembled WGS sequence"/>
</dbReference>
<evidence type="ECO:0000313" key="3">
    <source>
        <dbReference type="Proteomes" id="UP000199060"/>
    </source>
</evidence>